<dbReference type="Pfam" id="PF04820">
    <property type="entry name" value="Trp_halogenase"/>
    <property type="match status" value="1"/>
</dbReference>
<evidence type="ECO:0000256" key="1">
    <source>
        <dbReference type="PIRSR" id="PIRSR011396-1"/>
    </source>
</evidence>
<feature type="active site" evidence="1">
    <location>
        <position position="80"/>
    </location>
</feature>
<keyword evidence="2" id="KW-0285">Flavoprotein</keyword>
<dbReference type="InterPro" id="IPR006905">
    <property type="entry name" value="Flavin_halogenase"/>
</dbReference>
<feature type="binding site" evidence="2">
    <location>
        <position position="343"/>
    </location>
    <ligand>
        <name>FAD</name>
        <dbReference type="ChEBI" id="CHEBI:57692"/>
    </ligand>
</feature>
<feature type="binding site" evidence="2">
    <location>
        <position position="330"/>
    </location>
    <ligand>
        <name>FAD</name>
        <dbReference type="ChEBI" id="CHEBI:57692"/>
    </ligand>
</feature>
<dbReference type="SUPFAM" id="SSF51905">
    <property type="entry name" value="FAD/NAD(P)-binding domain"/>
    <property type="match status" value="1"/>
</dbReference>
<keyword evidence="3" id="KW-0560">Oxidoreductase</keyword>
<organism evidence="3 4">
    <name type="scientific">Rhizomicrobium palustre</name>
    <dbReference type="NCBI Taxonomy" id="189966"/>
    <lineage>
        <taxon>Bacteria</taxon>
        <taxon>Pseudomonadati</taxon>
        <taxon>Pseudomonadota</taxon>
        <taxon>Alphaproteobacteria</taxon>
        <taxon>Micropepsales</taxon>
        <taxon>Micropepsaceae</taxon>
        <taxon>Rhizomicrobium</taxon>
    </lineage>
</organism>
<reference evidence="3 4" key="1">
    <citation type="submission" date="2020-03" db="EMBL/GenBank/DDBJ databases">
        <title>Genomic Encyclopedia of Type Strains, Phase IV (KMG-IV): sequencing the most valuable type-strain genomes for metagenomic binning, comparative biology and taxonomic classification.</title>
        <authorList>
            <person name="Goeker M."/>
        </authorList>
    </citation>
    <scope>NUCLEOTIDE SEQUENCE [LARGE SCALE GENOMIC DNA]</scope>
    <source>
        <strain evidence="3 4">DSM 19867</strain>
    </source>
</reference>
<dbReference type="InterPro" id="IPR033856">
    <property type="entry name" value="Trp_halogen"/>
</dbReference>
<dbReference type="GO" id="GO:0004497">
    <property type="term" value="F:monooxygenase activity"/>
    <property type="evidence" value="ECO:0007669"/>
    <property type="project" value="InterPro"/>
</dbReference>
<dbReference type="InterPro" id="IPR036188">
    <property type="entry name" value="FAD/NAD-bd_sf"/>
</dbReference>
<proteinExistence type="predicted"/>
<keyword evidence="2" id="KW-0274">FAD</keyword>
<name>A0A846MWU0_9PROT</name>
<dbReference type="RefSeq" id="WP_167082105.1">
    <property type="nucleotide sequence ID" value="NZ_BAAADC010000001.1"/>
</dbReference>
<accession>A0A846MWU0</accession>
<dbReference type="EMBL" id="JAASRM010000001">
    <property type="protein sequence ID" value="NIK88018.1"/>
    <property type="molecule type" value="Genomic_DNA"/>
</dbReference>
<sequence>MRENHIRKIVILGGGTAGWMSAAALSKINTPPQFEISLVESDDIGTIGVGEATIPTIHWFNNLVGLDEREFLRETKATFKLGIEFQGWNGAGTRFFHPFGIYGDPADGPMFYHRWIRAWLKDKGLDHQALSLAASLAYADRFAPEARSAGLGYAYHFDAGLYAAYLRRIAEGRGVKRTEGKIARVEQDGETGFVTALFTHRGDRLEGDLFIDCSGLRALLIEETLHTGFEDWSHWLVADRALAVPSTRIADPVPFTRSIAHGFGWQWRIPLQHRTGNGMVYGSRFASDDEARAALLANIDGEVLAEPRLIRFTTGKRRQAWNKNVVAIGLSSGFLEPLESTSIHLIQSGIAKLLALFPARDCNPLTARQFNTVFDADMRAVRDFLILHYRNTTGRNEEMWRYCQTMKVPDELLYKEEMFRASGRIVLNTEELFREASWFAVMMGQGIHPADYNPLIAAFSESADNAHFARLSAGIAALVQRAPGHMQVVDRMVSGR</sequence>
<evidence type="ECO:0000313" key="4">
    <source>
        <dbReference type="Proteomes" id="UP000570514"/>
    </source>
</evidence>
<comment type="caution">
    <text evidence="3">The sequence shown here is derived from an EMBL/GenBank/DDBJ whole genome shotgun (WGS) entry which is preliminary data.</text>
</comment>
<keyword evidence="4" id="KW-1185">Reference proteome</keyword>
<evidence type="ECO:0000256" key="2">
    <source>
        <dbReference type="PIRSR" id="PIRSR011396-2"/>
    </source>
</evidence>
<feature type="binding site" evidence="2">
    <location>
        <begin position="14"/>
        <end position="17"/>
    </location>
    <ligand>
        <name>FAD</name>
        <dbReference type="ChEBI" id="CHEBI:57692"/>
    </ligand>
</feature>
<feature type="binding site" evidence="2">
    <location>
        <position position="80"/>
    </location>
    <ligand>
        <name>7-chloro-L-tryptophan</name>
        <dbReference type="ChEBI" id="CHEBI:58713"/>
    </ligand>
</feature>
<gene>
    <name evidence="3" type="ORF">FHS83_001336</name>
</gene>
<dbReference type="EC" id="1.14.19.9" evidence="3"/>
<dbReference type="PIRSF" id="PIRSF011396">
    <property type="entry name" value="Trp_halogenase"/>
    <property type="match status" value="1"/>
</dbReference>
<dbReference type="Gene3D" id="3.50.50.60">
    <property type="entry name" value="FAD/NAD(P)-binding domain"/>
    <property type="match status" value="1"/>
</dbReference>
<dbReference type="InterPro" id="IPR050816">
    <property type="entry name" value="Flavin-dep_Halogenase_NPB"/>
</dbReference>
<protein>
    <submittedName>
        <fullName evidence="3">Tryptophan halogenase</fullName>
        <ecNumber evidence="3">1.14.19.9</ecNumber>
    </submittedName>
</protein>
<feature type="binding site" evidence="2">
    <location>
        <position position="339"/>
    </location>
    <ligand>
        <name>L-tryptophan</name>
        <dbReference type="ChEBI" id="CHEBI:57912"/>
    </ligand>
</feature>
<dbReference type="PANTHER" id="PTHR43747:SF4">
    <property type="entry name" value="FLAVIN-DEPENDENT TRYPTOPHAN HALOGENASE"/>
    <property type="match status" value="1"/>
</dbReference>
<keyword evidence="2" id="KW-0547">Nucleotide-binding</keyword>
<dbReference type="PANTHER" id="PTHR43747">
    <property type="entry name" value="FAD-BINDING PROTEIN"/>
    <property type="match status" value="1"/>
</dbReference>
<evidence type="ECO:0000313" key="3">
    <source>
        <dbReference type="EMBL" id="NIK88018.1"/>
    </source>
</evidence>
<dbReference type="GO" id="GO:0000166">
    <property type="term" value="F:nucleotide binding"/>
    <property type="evidence" value="ECO:0007669"/>
    <property type="project" value="UniProtKB-KW"/>
</dbReference>
<dbReference type="Proteomes" id="UP000570514">
    <property type="component" value="Unassembled WGS sequence"/>
</dbReference>
<dbReference type="AlphaFoldDB" id="A0A846MWU0"/>